<reference evidence="1 2" key="1">
    <citation type="submission" date="2019-12" db="EMBL/GenBank/DDBJ databases">
        <title>Comparative genomics gives insights into the taxonomy of the Azoarcus-Aromatoleum group and reveals separate origins of nif in the plant-associated Azoarcus and non-plant-associated Aromatoleum sub-groups.</title>
        <authorList>
            <person name="Lafos M."/>
            <person name="Maluk M."/>
            <person name="Batista M."/>
            <person name="Junghare M."/>
            <person name="Carmona M."/>
            <person name="Faoro H."/>
            <person name="Cruz L.M."/>
            <person name="Battistoni F."/>
            <person name="De Souza E."/>
            <person name="Pedrosa F."/>
            <person name="Chen W.-M."/>
            <person name="Poole P.S."/>
            <person name="Dixon R.A."/>
            <person name="James E.K."/>
        </authorList>
    </citation>
    <scope>NUCLEOTIDE SEQUENCE [LARGE SCALE GENOMIC DNA]</scope>
    <source>
        <strain evidence="1 2">PbN1</strain>
    </source>
</reference>
<name>A0ABX1NXH0_9RHOO</name>
<evidence type="ECO:0000313" key="2">
    <source>
        <dbReference type="Proteomes" id="UP000633943"/>
    </source>
</evidence>
<comment type="caution">
    <text evidence="1">The sequence shown here is derived from an EMBL/GenBank/DDBJ whole genome shotgun (WGS) entry which is preliminary data.</text>
</comment>
<protein>
    <submittedName>
        <fullName evidence="1">Uncharacterized protein</fullName>
    </submittedName>
</protein>
<proteinExistence type="predicted"/>
<keyword evidence="2" id="KW-1185">Reference proteome</keyword>
<sequence length="323" mass="35979">MGLLVNDLSVHGQFADLGSFAEAIERLMVIRQISLRFGRTLHCHRSLAHARVTATMTMPQAIQALAFEKRRAFMLWLTQHGPFWEDSRKHGPDDWIECNGSIVTDSAVGEAAWCCLNGIKQSLVSLTPSSWEFSPVPVDWVSNTGDKKSTGVVNHWTPAAIEAALQAEPAPLISWSQLDALAIARCTRLTFAADAFAPLNGLPFVSGAAQRLLFVLETLNRFKSCFDVAGQRTPEGHEIYHDFFTGKKEEGGRGALFSDSSDEEKSKFRSEMTFQHPADNTMSLFCSWHGKVQTPQLRVHFSWPIRADEPVYVVYVGPKITKQ</sequence>
<organism evidence="1 2">
    <name type="scientific">Aromatoleum bremense</name>
    <dbReference type="NCBI Taxonomy" id="76115"/>
    <lineage>
        <taxon>Bacteria</taxon>
        <taxon>Pseudomonadati</taxon>
        <taxon>Pseudomonadota</taxon>
        <taxon>Betaproteobacteria</taxon>
        <taxon>Rhodocyclales</taxon>
        <taxon>Rhodocyclaceae</taxon>
        <taxon>Aromatoleum</taxon>
    </lineage>
</organism>
<dbReference type="EMBL" id="WTVP01000043">
    <property type="protein sequence ID" value="NMG16686.1"/>
    <property type="molecule type" value="Genomic_DNA"/>
</dbReference>
<gene>
    <name evidence="1" type="ORF">GPA24_14275</name>
</gene>
<dbReference type="Proteomes" id="UP000633943">
    <property type="component" value="Unassembled WGS sequence"/>
</dbReference>
<evidence type="ECO:0000313" key="1">
    <source>
        <dbReference type="EMBL" id="NMG16686.1"/>
    </source>
</evidence>
<accession>A0ABX1NXH0</accession>